<feature type="transmembrane region" description="Helical" evidence="2">
    <location>
        <begin position="26"/>
        <end position="48"/>
    </location>
</feature>
<comment type="caution">
    <text evidence="3">The sequence shown here is derived from an EMBL/GenBank/DDBJ whole genome shotgun (WGS) entry which is preliminary data.</text>
</comment>
<sequence length="200" mass="21178">MVKKATVEPTGEGADDRQSAHKTAKIGFWGTVAAAVIAGVVTLTNTLITKPKASDKPVVTASPSAETRTPIRFDTVDHRVGLCNTFNGTGDWNPAAFDLLVFNRPWDAQKKVGTGDYYLDGAAKKAADGSWKGPHQEIGRDTEAGFAVEVSAVLVSHAWAEFLLDKVTAPAGQYWASKDLPPHEAVATLVVTRDGTDGGC</sequence>
<dbReference type="EMBL" id="JAENHO010000018">
    <property type="protein sequence ID" value="MBL7261378.1"/>
    <property type="molecule type" value="Genomic_DNA"/>
</dbReference>
<proteinExistence type="predicted"/>
<keyword evidence="2" id="KW-1133">Transmembrane helix</keyword>
<dbReference type="RefSeq" id="WP_202998131.1">
    <property type="nucleotide sequence ID" value="NZ_JAENHO010000018.1"/>
</dbReference>
<protein>
    <submittedName>
        <fullName evidence="3">Uncharacterized protein</fullName>
    </submittedName>
</protein>
<accession>A0ABS1W487</accession>
<dbReference type="Proteomes" id="UP000598996">
    <property type="component" value="Unassembled WGS sequence"/>
</dbReference>
<evidence type="ECO:0000256" key="1">
    <source>
        <dbReference type="SAM" id="MobiDB-lite"/>
    </source>
</evidence>
<name>A0ABS1W487_9ACTN</name>
<keyword evidence="2" id="KW-0472">Membrane</keyword>
<reference evidence="3 4" key="1">
    <citation type="submission" date="2021-01" db="EMBL/GenBank/DDBJ databases">
        <title>Actinoplanes sp. nov. LDG1-01 isolated from lichen.</title>
        <authorList>
            <person name="Saeng-In P."/>
            <person name="Phongsopitanun W."/>
            <person name="Kanchanasin P."/>
            <person name="Yuki M."/>
            <person name="Kudo T."/>
            <person name="Ohkuma M."/>
            <person name="Tanasupawat S."/>
        </authorList>
    </citation>
    <scope>NUCLEOTIDE SEQUENCE [LARGE SCALE GENOMIC DNA]</scope>
    <source>
        <strain evidence="3 4">LDG1-01</strain>
    </source>
</reference>
<keyword evidence="4" id="KW-1185">Reference proteome</keyword>
<gene>
    <name evidence="3" type="ORF">JKJ07_44550</name>
</gene>
<evidence type="ECO:0000313" key="4">
    <source>
        <dbReference type="Proteomes" id="UP000598996"/>
    </source>
</evidence>
<evidence type="ECO:0000256" key="2">
    <source>
        <dbReference type="SAM" id="Phobius"/>
    </source>
</evidence>
<evidence type="ECO:0000313" key="3">
    <source>
        <dbReference type="EMBL" id="MBL7261378.1"/>
    </source>
</evidence>
<keyword evidence="2" id="KW-0812">Transmembrane</keyword>
<organism evidence="3 4">
    <name type="scientific">Paractinoplanes lichenicola</name>
    <dbReference type="NCBI Taxonomy" id="2802976"/>
    <lineage>
        <taxon>Bacteria</taxon>
        <taxon>Bacillati</taxon>
        <taxon>Actinomycetota</taxon>
        <taxon>Actinomycetes</taxon>
        <taxon>Micromonosporales</taxon>
        <taxon>Micromonosporaceae</taxon>
        <taxon>Paractinoplanes</taxon>
    </lineage>
</organism>
<feature type="region of interest" description="Disordered" evidence="1">
    <location>
        <begin position="1"/>
        <end position="20"/>
    </location>
</feature>